<dbReference type="InterPro" id="IPR016193">
    <property type="entry name" value="Cytidine_deaminase-like"/>
</dbReference>
<sequence>MSFNNSEDEKLRTLAAATLARTGALQAAALRDTTGRTYVAINVSTKNFSLTALDAVFTVAMASQIDGIEAVVVTGEKPNEIGAISEYAPSAAIWFCGIDGEVTAL</sequence>
<dbReference type="AlphaFoldDB" id="A0A6J7NUC5"/>
<dbReference type="GO" id="GO:0003824">
    <property type="term" value="F:catalytic activity"/>
    <property type="evidence" value="ECO:0007669"/>
    <property type="project" value="InterPro"/>
</dbReference>
<protein>
    <submittedName>
        <fullName evidence="1">Unannotated protein</fullName>
    </submittedName>
</protein>
<dbReference type="EMBL" id="CAFBPB010000012">
    <property type="protein sequence ID" value="CAB4996706.1"/>
    <property type="molecule type" value="Genomic_DNA"/>
</dbReference>
<accession>A0A6J7NUC5</accession>
<reference evidence="1" key="1">
    <citation type="submission" date="2020-05" db="EMBL/GenBank/DDBJ databases">
        <authorList>
            <person name="Chiriac C."/>
            <person name="Salcher M."/>
            <person name="Ghai R."/>
            <person name="Kavagutti S V."/>
        </authorList>
    </citation>
    <scope>NUCLEOTIDE SEQUENCE</scope>
</reference>
<organism evidence="1">
    <name type="scientific">freshwater metagenome</name>
    <dbReference type="NCBI Taxonomy" id="449393"/>
    <lineage>
        <taxon>unclassified sequences</taxon>
        <taxon>metagenomes</taxon>
        <taxon>ecological metagenomes</taxon>
    </lineage>
</organism>
<name>A0A6J7NUC5_9ZZZZ</name>
<evidence type="ECO:0000313" key="1">
    <source>
        <dbReference type="EMBL" id="CAB4996706.1"/>
    </source>
</evidence>
<proteinExistence type="predicted"/>
<gene>
    <name evidence="1" type="ORF">UFOPK4049_00178</name>
</gene>
<dbReference type="SUPFAM" id="SSF53927">
    <property type="entry name" value="Cytidine deaminase-like"/>
    <property type="match status" value="1"/>
</dbReference>